<evidence type="ECO:0000313" key="2">
    <source>
        <dbReference type="Proteomes" id="UP000027265"/>
    </source>
</evidence>
<dbReference type="Proteomes" id="UP000027265">
    <property type="component" value="Unassembled WGS sequence"/>
</dbReference>
<keyword evidence="2" id="KW-1185">Reference proteome</keyword>
<proteinExistence type="predicted"/>
<protein>
    <submittedName>
        <fullName evidence="1">Uncharacterized protein</fullName>
    </submittedName>
</protein>
<dbReference type="EMBL" id="KL197714">
    <property type="protein sequence ID" value="KDQ60112.1"/>
    <property type="molecule type" value="Genomic_DNA"/>
</dbReference>
<name>A0A067Q9D1_9AGAM</name>
<gene>
    <name evidence="1" type="ORF">JAAARDRAFT_191526</name>
</gene>
<dbReference type="InParanoid" id="A0A067Q9D1"/>
<reference evidence="2" key="1">
    <citation type="journal article" date="2014" name="Proc. Natl. Acad. Sci. U.S.A.">
        <title>Extensive sampling of basidiomycete genomes demonstrates inadequacy of the white-rot/brown-rot paradigm for wood decay fungi.</title>
        <authorList>
            <person name="Riley R."/>
            <person name="Salamov A.A."/>
            <person name="Brown D.W."/>
            <person name="Nagy L.G."/>
            <person name="Floudas D."/>
            <person name="Held B.W."/>
            <person name="Levasseur A."/>
            <person name="Lombard V."/>
            <person name="Morin E."/>
            <person name="Otillar R."/>
            <person name="Lindquist E.A."/>
            <person name="Sun H."/>
            <person name="LaButti K.M."/>
            <person name="Schmutz J."/>
            <person name="Jabbour D."/>
            <person name="Luo H."/>
            <person name="Baker S.E."/>
            <person name="Pisabarro A.G."/>
            <person name="Walton J.D."/>
            <person name="Blanchette R.A."/>
            <person name="Henrissat B."/>
            <person name="Martin F."/>
            <person name="Cullen D."/>
            <person name="Hibbett D.S."/>
            <person name="Grigoriev I.V."/>
        </authorList>
    </citation>
    <scope>NUCLEOTIDE SEQUENCE [LARGE SCALE GENOMIC DNA]</scope>
    <source>
        <strain evidence="2">MUCL 33604</strain>
    </source>
</reference>
<dbReference type="HOGENOM" id="CLU_1678172_0_0_1"/>
<organism evidence="1 2">
    <name type="scientific">Jaapia argillacea MUCL 33604</name>
    <dbReference type="NCBI Taxonomy" id="933084"/>
    <lineage>
        <taxon>Eukaryota</taxon>
        <taxon>Fungi</taxon>
        <taxon>Dikarya</taxon>
        <taxon>Basidiomycota</taxon>
        <taxon>Agaricomycotina</taxon>
        <taxon>Agaricomycetes</taxon>
        <taxon>Agaricomycetidae</taxon>
        <taxon>Jaapiales</taxon>
        <taxon>Jaapiaceae</taxon>
        <taxon>Jaapia</taxon>
    </lineage>
</organism>
<sequence>MLSLEEISVMLPPSRQFSCSRIFELKGDDWLNMKGQMALVKFMALCREQVFGFLMALLKDPIFLPGLESLKLEGNIGAEHLRMWEQRSLFDLLVHILRTRREVGLPLAVLVLTDRRILDLSQEKDLEEVVDAVRYVEPTLTEEFDSEGEIAWDMMFD</sequence>
<accession>A0A067Q9D1</accession>
<evidence type="ECO:0000313" key="1">
    <source>
        <dbReference type="EMBL" id="KDQ60112.1"/>
    </source>
</evidence>
<dbReference type="AlphaFoldDB" id="A0A067Q9D1"/>